<dbReference type="EMBL" id="JAIWYP010000001">
    <property type="protein sequence ID" value="KAH3886006.1"/>
    <property type="molecule type" value="Genomic_DNA"/>
</dbReference>
<evidence type="ECO:0000313" key="2">
    <source>
        <dbReference type="Proteomes" id="UP000828390"/>
    </source>
</evidence>
<dbReference type="Proteomes" id="UP000828390">
    <property type="component" value="Unassembled WGS sequence"/>
</dbReference>
<keyword evidence="2" id="KW-1185">Reference proteome</keyword>
<accession>A0A9D4RYR1</accession>
<comment type="caution">
    <text evidence="1">The sequence shown here is derived from an EMBL/GenBank/DDBJ whole genome shotgun (WGS) entry which is preliminary data.</text>
</comment>
<name>A0A9D4RYR1_DREPO</name>
<gene>
    <name evidence="1" type="ORF">DPMN_010007</name>
</gene>
<evidence type="ECO:0000313" key="1">
    <source>
        <dbReference type="EMBL" id="KAH3886006.1"/>
    </source>
</evidence>
<protein>
    <submittedName>
        <fullName evidence="1">Uncharacterized protein</fullName>
    </submittedName>
</protein>
<sequence>MLGARIMKLHRYIDHDLQMTPIDFEVTRSKQLSLIYLDTAKISNKINSKFRGGYQALPAYVKVSRQKQECIQRKLTGRYHSYGFQERSYQEPKHFLKRGSSKMNQKLYNRRVLSLLCLPVD</sequence>
<organism evidence="1 2">
    <name type="scientific">Dreissena polymorpha</name>
    <name type="common">Zebra mussel</name>
    <name type="synonym">Mytilus polymorpha</name>
    <dbReference type="NCBI Taxonomy" id="45954"/>
    <lineage>
        <taxon>Eukaryota</taxon>
        <taxon>Metazoa</taxon>
        <taxon>Spiralia</taxon>
        <taxon>Lophotrochozoa</taxon>
        <taxon>Mollusca</taxon>
        <taxon>Bivalvia</taxon>
        <taxon>Autobranchia</taxon>
        <taxon>Heteroconchia</taxon>
        <taxon>Euheterodonta</taxon>
        <taxon>Imparidentia</taxon>
        <taxon>Neoheterodontei</taxon>
        <taxon>Myida</taxon>
        <taxon>Dreissenoidea</taxon>
        <taxon>Dreissenidae</taxon>
        <taxon>Dreissena</taxon>
    </lineage>
</organism>
<proteinExistence type="predicted"/>
<reference evidence="1" key="1">
    <citation type="journal article" date="2019" name="bioRxiv">
        <title>The Genome of the Zebra Mussel, Dreissena polymorpha: A Resource for Invasive Species Research.</title>
        <authorList>
            <person name="McCartney M.A."/>
            <person name="Auch B."/>
            <person name="Kono T."/>
            <person name="Mallez S."/>
            <person name="Zhang Y."/>
            <person name="Obille A."/>
            <person name="Becker A."/>
            <person name="Abrahante J.E."/>
            <person name="Garbe J."/>
            <person name="Badalamenti J.P."/>
            <person name="Herman A."/>
            <person name="Mangelson H."/>
            <person name="Liachko I."/>
            <person name="Sullivan S."/>
            <person name="Sone E.D."/>
            <person name="Koren S."/>
            <person name="Silverstein K.A.T."/>
            <person name="Beckman K.B."/>
            <person name="Gohl D.M."/>
        </authorList>
    </citation>
    <scope>NUCLEOTIDE SEQUENCE</scope>
    <source>
        <strain evidence="1">Duluth1</strain>
        <tissue evidence="1">Whole animal</tissue>
    </source>
</reference>
<reference evidence="1" key="2">
    <citation type="submission" date="2020-11" db="EMBL/GenBank/DDBJ databases">
        <authorList>
            <person name="McCartney M.A."/>
            <person name="Auch B."/>
            <person name="Kono T."/>
            <person name="Mallez S."/>
            <person name="Becker A."/>
            <person name="Gohl D.M."/>
            <person name="Silverstein K.A.T."/>
            <person name="Koren S."/>
            <person name="Bechman K.B."/>
            <person name="Herman A."/>
            <person name="Abrahante J.E."/>
            <person name="Garbe J."/>
        </authorList>
    </citation>
    <scope>NUCLEOTIDE SEQUENCE</scope>
    <source>
        <strain evidence="1">Duluth1</strain>
        <tissue evidence="1">Whole animal</tissue>
    </source>
</reference>
<dbReference type="AlphaFoldDB" id="A0A9D4RYR1"/>